<evidence type="ECO:0000256" key="1">
    <source>
        <dbReference type="ARBA" id="ARBA00004141"/>
    </source>
</evidence>
<evidence type="ECO:0000256" key="3">
    <source>
        <dbReference type="ARBA" id="ARBA00022692"/>
    </source>
</evidence>
<dbReference type="NCBIfam" id="NF037979">
    <property type="entry name" value="Na_transp"/>
    <property type="match status" value="1"/>
</dbReference>
<evidence type="ECO:0000256" key="4">
    <source>
        <dbReference type="ARBA" id="ARBA00022989"/>
    </source>
</evidence>
<gene>
    <name evidence="8" type="ORF">L2716_15730</name>
</gene>
<reference evidence="8 9" key="1">
    <citation type="submission" date="2022-01" db="EMBL/GenBank/DDBJ databases">
        <title>Alkalihalobacillus sp. EGI L200015, a novel bacterium isolated from a salt lake sediment.</title>
        <authorList>
            <person name="Gao L."/>
            <person name="Fang B.-Z."/>
            <person name="Li W.-J."/>
        </authorList>
    </citation>
    <scope>NUCLEOTIDE SEQUENCE [LARGE SCALE GENOMIC DNA]</scope>
    <source>
        <strain evidence="8 9">KCTC 12718</strain>
    </source>
</reference>
<accession>A0ABS9H2L3</accession>
<evidence type="ECO:0000256" key="5">
    <source>
        <dbReference type="ARBA" id="ARBA00023136"/>
    </source>
</evidence>
<keyword evidence="2 6" id="KW-0813">Transport</keyword>
<evidence type="ECO:0000313" key="8">
    <source>
        <dbReference type="EMBL" id="MCF6139187.1"/>
    </source>
</evidence>
<keyword evidence="9" id="KW-1185">Reference proteome</keyword>
<dbReference type="Pfam" id="PF00209">
    <property type="entry name" value="SNF"/>
    <property type="match status" value="2"/>
</dbReference>
<dbReference type="PROSITE" id="PS00610">
    <property type="entry name" value="NA_NEUROTRAN_SYMP_1"/>
    <property type="match status" value="1"/>
</dbReference>
<keyword evidence="3 6" id="KW-0812">Transmembrane</keyword>
<keyword evidence="6" id="KW-0769">Symport</keyword>
<dbReference type="EMBL" id="JAKIJS010000002">
    <property type="protein sequence ID" value="MCF6139187.1"/>
    <property type="molecule type" value="Genomic_DNA"/>
</dbReference>
<dbReference type="Proteomes" id="UP001649381">
    <property type="component" value="Unassembled WGS sequence"/>
</dbReference>
<feature type="transmembrane region" description="Helical" evidence="7">
    <location>
        <begin position="17"/>
        <end position="34"/>
    </location>
</feature>
<feature type="transmembrane region" description="Helical" evidence="7">
    <location>
        <begin position="140"/>
        <end position="167"/>
    </location>
</feature>
<feature type="transmembrane region" description="Helical" evidence="7">
    <location>
        <begin position="91"/>
        <end position="120"/>
    </location>
</feature>
<organism evidence="8 9">
    <name type="scientific">Pseudalkalibacillus berkeleyi</name>
    <dbReference type="NCBI Taxonomy" id="1069813"/>
    <lineage>
        <taxon>Bacteria</taxon>
        <taxon>Bacillati</taxon>
        <taxon>Bacillota</taxon>
        <taxon>Bacilli</taxon>
        <taxon>Bacillales</taxon>
        <taxon>Fictibacillaceae</taxon>
        <taxon>Pseudalkalibacillus</taxon>
    </lineage>
</organism>
<dbReference type="InterPro" id="IPR047218">
    <property type="entry name" value="YocR/YhdH-like"/>
</dbReference>
<comment type="subcellular location">
    <subcellularLocation>
        <location evidence="1">Membrane</location>
        <topology evidence="1">Multi-pass membrane protein</topology>
    </subcellularLocation>
</comment>
<sequence length="451" mass="48280">MSQGLEQQGREQWKSRTGFMLAAMGSAIGLGNIWKFPYITGENGGGAFIIVYLICIALIGIPIMLAEFSVGRNTQKDAVGSFKELTPGKPWFITGIFGVMSAFLILSFYGVVAGWALSYTTKAISGDLLAVPAEKMADHFGGFIGASLGPIIWQLLFMGLVIIIVVKGIKQGIEKWNKILMPTLGILLVVLAIRGLTLPGSGEGFSFLFSPDFSALNAEAVLVALGHAFFSLSLGMGTMITYGSYVPQNVKLPTAAVGVSMADTGFALLAGLAIFPAVFAFGMDPGAGPGLIFITLPAVFEQMPLGQFFSILFFLLISMAALTSAISILEVPVAYFMRKFEWTRKKATWILGTIIFLFGVPSSLSLGAWSEFTIFGKGFFDAVDYLASNILLPLGGLLTALFVGWALGKKKSLEIGGLREGGLWGMLWIWSLRLVAPILILIVMASVLGFI</sequence>
<evidence type="ECO:0000256" key="2">
    <source>
        <dbReference type="ARBA" id="ARBA00022448"/>
    </source>
</evidence>
<feature type="transmembrane region" description="Helical" evidence="7">
    <location>
        <begin position="390"/>
        <end position="407"/>
    </location>
</feature>
<dbReference type="InterPro" id="IPR037272">
    <property type="entry name" value="SNS_sf"/>
</dbReference>
<feature type="transmembrane region" description="Helical" evidence="7">
    <location>
        <begin position="179"/>
        <end position="200"/>
    </location>
</feature>
<keyword evidence="4 7" id="KW-1133">Transmembrane helix</keyword>
<keyword evidence="5 7" id="KW-0472">Membrane</keyword>
<name>A0ABS9H2L3_9BACL</name>
<evidence type="ECO:0000313" key="9">
    <source>
        <dbReference type="Proteomes" id="UP001649381"/>
    </source>
</evidence>
<feature type="transmembrane region" description="Helical" evidence="7">
    <location>
        <begin position="220"/>
        <end position="243"/>
    </location>
</feature>
<dbReference type="PRINTS" id="PR00176">
    <property type="entry name" value="NANEUSMPORT"/>
</dbReference>
<feature type="transmembrane region" description="Helical" evidence="7">
    <location>
        <begin position="308"/>
        <end position="337"/>
    </location>
</feature>
<proteinExistence type="inferred from homology"/>
<comment type="similarity">
    <text evidence="6">Belongs to the sodium:neurotransmitter symporter (SNF) (TC 2.A.22) family.</text>
</comment>
<dbReference type="RefSeq" id="WP_236337957.1">
    <property type="nucleotide sequence ID" value="NZ_JAKIJS010000002.1"/>
</dbReference>
<feature type="transmembrane region" description="Helical" evidence="7">
    <location>
        <begin position="255"/>
        <end position="281"/>
    </location>
</feature>
<protein>
    <recommendedName>
        <fullName evidence="6">Transporter</fullName>
    </recommendedName>
</protein>
<feature type="transmembrane region" description="Helical" evidence="7">
    <location>
        <begin position="349"/>
        <end position="370"/>
    </location>
</feature>
<dbReference type="InterPro" id="IPR000175">
    <property type="entry name" value="Na/ntran_symport"/>
</dbReference>
<dbReference type="CDD" id="cd10336">
    <property type="entry name" value="SLC6sbd_Tyt1-Like"/>
    <property type="match status" value="1"/>
</dbReference>
<dbReference type="PANTHER" id="PTHR42948:SF1">
    <property type="entry name" value="TRANSPORTER"/>
    <property type="match status" value="1"/>
</dbReference>
<dbReference type="SUPFAM" id="SSF161070">
    <property type="entry name" value="SNF-like"/>
    <property type="match status" value="1"/>
</dbReference>
<evidence type="ECO:0000256" key="7">
    <source>
        <dbReference type="SAM" id="Phobius"/>
    </source>
</evidence>
<evidence type="ECO:0000256" key="6">
    <source>
        <dbReference type="RuleBase" id="RU003732"/>
    </source>
</evidence>
<feature type="transmembrane region" description="Helical" evidence="7">
    <location>
        <begin position="46"/>
        <end position="70"/>
    </location>
</feature>
<dbReference type="PANTHER" id="PTHR42948">
    <property type="entry name" value="TRANSPORTER"/>
    <property type="match status" value="1"/>
</dbReference>
<dbReference type="PROSITE" id="PS50267">
    <property type="entry name" value="NA_NEUROTRAN_SYMP_3"/>
    <property type="match status" value="1"/>
</dbReference>
<comment type="caution">
    <text evidence="8">The sequence shown here is derived from an EMBL/GenBank/DDBJ whole genome shotgun (WGS) entry which is preliminary data.</text>
</comment>
<feature type="transmembrane region" description="Helical" evidence="7">
    <location>
        <begin position="427"/>
        <end position="450"/>
    </location>
</feature>